<accession>A0A4C1XFB4</accession>
<reference evidence="2 3" key="1">
    <citation type="journal article" date="2019" name="Commun. Biol.">
        <title>The bagworm genome reveals a unique fibroin gene that provides high tensile strength.</title>
        <authorList>
            <person name="Kono N."/>
            <person name="Nakamura H."/>
            <person name="Ohtoshi R."/>
            <person name="Tomita M."/>
            <person name="Numata K."/>
            <person name="Arakawa K."/>
        </authorList>
    </citation>
    <scope>NUCLEOTIDE SEQUENCE [LARGE SCALE GENOMIC DNA]</scope>
</reference>
<sequence>MPIFRDIYNTPIRVLSMRTHQQSPRVAGDHVRSRRTRTGRRAVRAPPGVLKPPECTYTSAASLLECKCLHTGRGRRACAAALRTRRRRQEDGRVTRHRLYLYSHYLFLIKDYD</sequence>
<proteinExistence type="predicted"/>
<organism evidence="2 3">
    <name type="scientific">Eumeta variegata</name>
    <name type="common">Bagworm moth</name>
    <name type="synonym">Eumeta japonica</name>
    <dbReference type="NCBI Taxonomy" id="151549"/>
    <lineage>
        <taxon>Eukaryota</taxon>
        <taxon>Metazoa</taxon>
        <taxon>Ecdysozoa</taxon>
        <taxon>Arthropoda</taxon>
        <taxon>Hexapoda</taxon>
        <taxon>Insecta</taxon>
        <taxon>Pterygota</taxon>
        <taxon>Neoptera</taxon>
        <taxon>Endopterygota</taxon>
        <taxon>Lepidoptera</taxon>
        <taxon>Glossata</taxon>
        <taxon>Ditrysia</taxon>
        <taxon>Tineoidea</taxon>
        <taxon>Psychidae</taxon>
        <taxon>Oiketicinae</taxon>
        <taxon>Eumeta</taxon>
    </lineage>
</organism>
<protein>
    <submittedName>
        <fullName evidence="2">Uncharacterized protein</fullName>
    </submittedName>
</protein>
<comment type="caution">
    <text evidence="2">The sequence shown here is derived from an EMBL/GenBank/DDBJ whole genome shotgun (WGS) entry which is preliminary data.</text>
</comment>
<dbReference type="AlphaFoldDB" id="A0A4C1XFB4"/>
<dbReference type="Proteomes" id="UP000299102">
    <property type="component" value="Unassembled WGS sequence"/>
</dbReference>
<dbReference type="EMBL" id="BGZK01000801">
    <property type="protein sequence ID" value="GBP60999.1"/>
    <property type="molecule type" value="Genomic_DNA"/>
</dbReference>
<gene>
    <name evidence="2" type="ORF">EVAR_51764_1</name>
</gene>
<keyword evidence="3" id="KW-1185">Reference proteome</keyword>
<evidence type="ECO:0000313" key="2">
    <source>
        <dbReference type="EMBL" id="GBP60999.1"/>
    </source>
</evidence>
<feature type="region of interest" description="Disordered" evidence="1">
    <location>
        <begin position="20"/>
        <end position="49"/>
    </location>
</feature>
<evidence type="ECO:0000256" key="1">
    <source>
        <dbReference type="SAM" id="MobiDB-lite"/>
    </source>
</evidence>
<feature type="compositionally biased region" description="Basic residues" evidence="1">
    <location>
        <begin position="32"/>
        <end position="43"/>
    </location>
</feature>
<name>A0A4C1XFB4_EUMVA</name>
<evidence type="ECO:0000313" key="3">
    <source>
        <dbReference type="Proteomes" id="UP000299102"/>
    </source>
</evidence>